<evidence type="ECO:0000313" key="1">
    <source>
        <dbReference type="EMBL" id="MFC7202659.1"/>
    </source>
</evidence>
<dbReference type="EMBL" id="JBHTAA010000001">
    <property type="protein sequence ID" value="MFC7202659.1"/>
    <property type="molecule type" value="Genomic_DNA"/>
</dbReference>
<accession>A0ABD5ZBJ5</accession>
<keyword evidence="2" id="KW-1185">Reference proteome</keyword>
<sequence length="418" mass="44419">MFHTPIEDKDADSTRVALVETVNDPDEPSAFVGAQFDGLDLGGETLRSDETIDLSGVLVQADLDLSEATVDAKLRLDAASVGGTLSMRRLEATAGISCRHLQTGRQWVLSDATIEGRLDALGFSGISFVATDIRVTGGLSVRKATVDGNVNLTRAAVGGPVWLSHTHVGGHFDTEGAVYTGRLTLAHCRVDGDVTLRKTTVKGRLSLEHLDACGAVDATRLHVAEGVDARSSQFGGEADFTEFTATGGPIAFDYARFDAAVSFDAARVESSQFACRNAHFERSVSFVRAAFAGTLTFSGARFGPGSALRMVGTIVGNDVVCDHAAFDGDVYWNDLRVGENVDFSDCTVTTLEFGVAIGGRLDFAYTYVSERADFTDTVVHGPARFTCARFDTNPSLSDAALNGDVAVYDLSVHSPETH</sequence>
<comment type="caution">
    <text evidence="1">The sequence shown here is derived from an EMBL/GenBank/DDBJ whole genome shotgun (WGS) entry which is preliminary data.</text>
</comment>
<reference evidence="1 2" key="1">
    <citation type="journal article" date="2019" name="Int. J. Syst. Evol. Microbiol.">
        <title>The Global Catalogue of Microorganisms (GCM) 10K type strain sequencing project: providing services to taxonomists for standard genome sequencing and annotation.</title>
        <authorList>
            <consortium name="The Broad Institute Genomics Platform"/>
            <consortium name="The Broad Institute Genome Sequencing Center for Infectious Disease"/>
            <person name="Wu L."/>
            <person name="Ma J."/>
        </authorList>
    </citation>
    <scope>NUCLEOTIDE SEQUENCE [LARGE SCALE GENOMIC DNA]</scope>
    <source>
        <strain evidence="1 2">DSM 29988</strain>
    </source>
</reference>
<protein>
    <recommendedName>
        <fullName evidence="3">Pentapeptide repeat-containing protein</fullName>
    </recommendedName>
</protein>
<evidence type="ECO:0008006" key="3">
    <source>
        <dbReference type="Google" id="ProtNLM"/>
    </source>
</evidence>
<organism evidence="1 2">
    <name type="scientific">Haloferax namakaokahaiae</name>
    <dbReference type="NCBI Taxonomy" id="1748331"/>
    <lineage>
        <taxon>Archaea</taxon>
        <taxon>Methanobacteriati</taxon>
        <taxon>Methanobacteriota</taxon>
        <taxon>Stenosarchaea group</taxon>
        <taxon>Halobacteria</taxon>
        <taxon>Halobacteriales</taxon>
        <taxon>Haloferacaceae</taxon>
        <taxon>Haloferax</taxon>
    </lineage>
</organism>
<name>A0ABD5ZBJ5_9EURY</name>
<evidence type="ECO:0000313" key="2">
    <source>
        <dbReference type="Proteomes" id="UP001596481"/>
    </source>
</evidence>
<dbReference type="RefSeq" id="WP_390221955.1">
    <property type="nucleotide sequence ID" value="NZ_JBHTAA010000001.1"/>
</dbReference>
<proteinExistence type="predicted"/>
<dbReference type="Proteomes" id="UP001596481">
    <property type="component" value="Unassembled WGS sequence"/>
</dbReference>
<gene>
    <name evidence="1" type="ORF">ACFQJC_03975</name>
</gene>
<dbReference type="AlphaFoldDB" id="A0ABD5ZBJ5"/>